<evidence type="ECO:0000256" key="1">
    <source>
        <dbReference type="SAM" id="MobiDB-lite"/>
    </source>
</evidence>
<protein>
    <submittedName>
        <fullName evidence="2">Uncharacterized protein</fullName>
    </submittedName>
</protein>
<dbReference type="AlphaFoldDB" id="A0A4Q9PQK6"/>
<evidence type="ECO:0000313" key="3">
    <source>
        <dbReference type="Proteomes" id="UP000292082"/>
    </source>
</evidence>
<accession>A0A4Q9PQK6</accession>
<organism evidence="2 3">
    <name type="scientific">Dichomitus squalens</name>
    <dbReference type="NCBI Taxonomy" id="114155"/>
    <lineage>
        <taxon>Eukaryota</taxon>
        <taxon>Fungi</taxon>
        <taxon>Dikarya</taxon>
        <taxon>Basidiomycota</taxon>
        <taxon>Agaricomycotina</taxon>
        <taxon>Agaricomycetes</taxon>
        <taxon>Polyporales</taxon>
        <taxon>Polyporaceae</taxon>
        <taxon>Dichomitus</taxon>
    </lineage>
</organism>
<proteinExistence type="predicted"/>
<feature type="region of interest" description="Disordered" evidence="1">
    <location>
        <begin position="23"/>
        <end position="42"/>
    </location>
</feature>
<dbReference type="Proteomes" id="UP000292082">
    <property type="component" value="Unassembled WGS sequence"/>
</dbReference>
<reference evidence="2 3" key="1">
    <citation type="submission" date="2019-01" db="EMBL/GenBank/DDBJ databases">
        <title>Draft genome sequences of three monokaryotic isolates of the white-rot basidiomycete fungus Dichomitus squalens.</title>
        <authorList>
            <consortium name="DOE Joint Genome Institute"/>
            <person name="Lopez S.C."/>
            <person name="Andreopoulos B."/>
            <person name="Pangilinan J."/>
            <person name="Lipzen A."/>
            <person name="Riley R."/>
            <person name="Ahrendt S."/>
            <person name="Ng V."/>
            <person name="Barry K."/>
            <person name="Daum C."/>
            <person name="Grigoriev I.V."/>
            <person name="Hilden K.S."/>
            <person name="Makela M.R."/>
            <person name="de Vries R.P."/>
        </authorList>
    </citation>
    <scope>NUCLEOTIDE SEQUENCE [LARGE SCALE GENOMIC DNA]</scope>
    <source>
        <strain evidence="2 3">CBS 464.89</strain>
    </source>
</reference>
<gene>
    <name evidence="2" type="ORF">BD310DRAFT_931300</name>
</gene>
<name>A0A4Q9PQK6_9APHY</name>
<evidence type="ECO:0000313" key="2">
    <source>
        <dbReference type="EMBL" id="TBU56504.1"/>
    </source>
</evidence>
<sequence>MNVRAFCTTTVQRLAFRRSMKRRMKECKPRGSIRLSHADQRDGNHETYLRATWEHAPGGSGQGAQRHALYMKTV</sequence>
<dbReference type="EMBL" id="ML145150">
    <property type="protein sequence ID" value="TBU56504.1"/>
    <property type="molecule type" value="Genomic_DNA"/>
</dbReference>
<keyword evidence="3" id="KW-1185">Reference proteome</keyword>